<dbReference type="InParanoid" id="E2ACV2"/>
<gene>
    <name evidence="2" type="ORF">EAG_14676</name>
</gene>
<evidence type="ECO:0000313" key="2">
    <source>
        <dbReference type="EMBL" id="EFN68750.1"/>
    </source>
</evidence>
<dbReference type="AlphaFoldDB" id="E2ACV2"/>
<dbReference type="STRING" id="104421.E2ACV2"/>
<proteinExistence type="predicted"/>
<dbReference type="OMA" id="NDYQRIW"/>
<dbReference type="OrthoDB" id="7762929at2759"/>
<name>E2ACV2_CAMFO</name>
<dbReference type="Proteomes" id="UP000000311">
    <property type="component" value="Unassembled WGS sequence"/>
</dbReference>
<accession>E2ACV2</accession>
<dbReference type="EMBL" id="GL438582">
    <property type="protein sequence ID" value="EFN68750.1"/>
    <property type="molecule type" value="Genomic_DNA"/>
</dbReference>
<sequence>MNATDIRFKRWTPAVPRKIPDNIVSSSYTTTRVFVPSYEKERRPCIEQLLTNDYQRIWWQEKQAWDKTITARKPITKILPRMMVKRKVPTCVTVKYLTRTERLKKGRKEDLKKRFNSKVEEESIFTAKHDDTKLNECEETKLEEPEELHKEHEEAKSEKCEEIKSEKFAETGSEKHEETKREKYEDTKSEKSVETRLEKREETRDRYEDVKSETYEGIKLEKSEEIKSEEHEETQLENNEDTKTEKYEEIKSENGK</sequence>
<protein>
    <submittedName>
        <fullName evidence="2">Uncharacterized protein</fullName>
    </submittedName>
</protein>
<reference evidence="2 3" key="1">
    <citation type="journal article" date="2010" name="Science">
        <title>Genomic comparison of the ants Camponotus floridanus and Harpegnathos saltator.</title>
        <authorList>
            <person name="Bonasio R."/>
            <person name="Zhang G."/>
            <person name="Ye C."/>
            <person name="Mutti N.S."/>
            <person name="Fang X."/>
            <person name="Qin N."/>
            <person name="Donahue G."/>
            <person name="Yang P."/>
            <person name="Li Q."/>
            <person name="Li C."/>
            <person name="Zhang P."/>
            <person name="Huang Z."/>
            <person name="Berger S.L."/>
            <person name="Reinberg D."/>
            <person name="Wang J."/>
            <person name="Liebig J."/>
        </authorList>
    </citation>
    <scope>NUCLEOTIDE SEQUENCE [LARGE SCALE GENOMIC DNA]</scope>
    <source>
        <strain evidence="3">C129</strain>
    </source>
</reference>
<evidence type="ECO:0000313" key="3">
    <source>
        <dbReference type="Proteomes" id="UP000000311"/>
    </source>
</evidence>
<feature type="region of interest" description="Disordered" evidence="1">
    <location>
        <begin position="136"/>
        <end position="256"/>
    </location>
</feature>
<keyword evidence="3" id="KW-1185">Reference proteome</keyword>
<evidence type="ECO:0000256" key="1">
    <source>
        <dbReference type="SAM" id="MobiDB-lite"/>
    </source>
</evidence>
<organism evidence="3">
    <name type="scientific">Camponotus floridanus</name>
    <name type="common">Florida carpenter ant</name>
    <dbReference type="NCBI Taxonomy" id="104421"/>
    <lineage>
        <taxon>Eukaryota</taxon>
        <taxon>Metazoa</taxon>
        <taxon>Ecdysozoa</taxon>
        <taxon>Arthropoda</taxon>
        <taxon>Hexapoda</taxon>
        <taxon>Insecta</taxon>
        <taxon>Pterygota</taxon>
        <taxon>Neoptera</taxon>
        <taxon>Endopterygota</taxon>
        <taxon>Hymenoptera</taxon>
        <taxon>Apocrita</taxon>
        <taxon>Aculeata</taxon>
        <taxon>Formicoidea</taxon>
        <taxon>Formicidae</taxon>
        <taxon>Formicinae</taxon>
        <taxon>Camponotus</taxon>
    </lineage>
</organism>